<dbReference type="InterPro" id="IPR018097">
    <property type="entry name" value="EGF_Ca-bd_CS"/>
</dbReference>
<dbReference type="Gene3D" id="2.10.25.10">
    <property type="entry name" value="Laminin"/>
    <property type="match status" value="2"/>
</dbReference>
<accession>A0A7D9M4B0</accession>
<dbReference type="SMART" id="SM00181">
    <property type="entry name" value="EGF"/>
    <property type="match status" value="2"/>
</dbReference>
<evidence type="ECO:0000256" key="3">
    <source>
        <dbReference type="ARBA" id="ARBA00022536"/>
    </source>
</evidence>
<evidence type="ECO:0000313" key="10">
    <source>
        <dbReference type="EMBL" id="CAB4042473.1"/>
    </source>
</evidence>
<dbReference type="FunFam" id="2.10.25.10:FF:000537">
    <property type="entry name" value="Notch 3"/>
    <property type="match status" value="1"/>
</dbReference>
<dbReference type="GO" id="GO:0005576">
    <property type="term" value="C:extracellular region"/>
    <property type="evidence" value="ECO:0007669"/>
    <property type="project" value="UniProtKB-SubCell"/>
</dbReference>
<dbReference type="InterPro" id="IPR000152">
    <property type="entry name" value="EGF-type_Asp/Asn_hydroxyl_site"/>
</dbReference>
<feature type="compositionally biased region" description="Basic and acidic residues" evidence="9">
    <location>
        <begin position="321"/>
        <end position="330"/>
    </location>
</feature>
<dbReference type="PROSITE" id="PS00010">
    <property type="entry name" value="ASX_HYDROXYL"/>
    <property type="match status" value="1"/>
</dbReference>
<evidence type="ECO:0000256" key="4">
    <source>
        <dbReference type="ARBA" id="ARBA00022729"/>
    </source>
</evidence>
<feature type="disulfide bond" evidence="8">
    <location>
        <begin position="172"/>
        <end position="181"/>
    </location>
</feature>
<sequence>NNERILSSAEVIADQPDLVFDNAILQDAEKYHCEVENYKYAKPDKSRTARIEVCTADAVVEMKLTVDKPRHKESCQYFNITNIKETVESMIEGEMAVVEFEKPFRLCNLTACSSDPCFHNGRCQVNGSDFICHCPREWTGKQCLIDVNECKSDTCSNNGVCVNRKGSFSCECRKSTSGKLCQFREKVCNPNPCDKAKCYPKEVKQRYECLANVKAVAMVFTVDDAKLPFKNWMLYDVAKEIENAINDAAVVQTRRESGRSRRDTTIVDYSNCSVRVKEYKLVQDKQLDLQIILVCAQPPQQKYVCDAMFKQGMVTSCTDESGTREAKPKTDPPTISPQR</sequence>
<keyword evidence="2" id="KW-0964">Secreted</keyword>
<keyword evidence="3 8" id="KW-0245">EGF-like domain</keyword>
<keyword evidence="7 8" id="KW-1015">Disulfide bond</keyword>
<reference evidence="10" key="1">
    <citation type="submission" date="2020-04" db="EMBL/GenBank/DDBJ databases">
        <authorList>
            <person name="Alioto T."/>
            <person name="Alioto T."/>
            <person name="Gomez Garrido J."/>
        </authorList>
    </citation>
    <scope>NUCLEOTIDE SEQUENCE</scope>
    <source>
        <strain evidence="10">A484AB</strain>
    </source>
</reference>
<evidence type="ECO:0000256" key="9">
    <source>
        <dbReference type="SAM" id="MobiDB-lite"/>
    </source>
</evidence>
<dbReference type="SUPFAM" id="SSF57196">
    <property type="entry name" value="EGF/Laminin"/>
    <property type="match status" value="2"/>
</dbReference>
<proteinExistence type="predicted"/>
<dbReference type="InterPro" id="IPR001881">
    <property type="entry name" value="EGF-like_Ca-bd_dom"/>
</dbReference>
<dbReference type="AlphaFoldDB" id="A0A7D9M4B0"/>
<gene>
    <name evidence="10" type="ORF">PACLA_8A085285</name>
</gene>
<dbReference type="EMBL" id="CACRXK020030196">
    <property type="protein sequence ID" value="CAB4042473.1"/>
    <property type="molecule type" value="Genomic_DNA"/>
</dbReference>
<feature type="non-terminal residue" evidence="10">
    <location>
        <position position="339"/>
    </location>
</feature>
<dbReference type="PANTHER" id="PTHR12916:SF4">
    <property type="entry name" value="UNINFLATABLE, ISOFORM C"/>
    <property type="match status" value="1"/>
</dbReference>
<evidence type="ECO:0000256" key="6">
    <source>
        <dbReference type="ARBA" id="ARBA00022837"/>
    </source>
</evidence>
<dbReference type="OrthoDB" id="430340at2759"/>
<evidence type="ECO:0000313" key="11">
    <source>
        <dbReference type="Proteomes" id="UP001152795"/>
    </source>
</evidence>
<feature type="non-terminal residue" evidence="10">
    <location>
        <position position="1"/>
    </location>
</feature>
<dbReference type="CDD" id="cd00054">
    <property type="entry name" value="EGF_CA"/>
    <property type="match status" value="2"/>
</dbReference>
<dbReference type="PROSITE" id="PS00022">
    <property type="entry name" value="EGF_1"/>
    <property type="match status" value="2"/>
</dbReference>
<organism evidence="10 11">
    <name type="scientific">Paramuricea clavata</name>
    <name type="common">Red gorgonian</name>
    <name type="synonym">Violescent sea-whip</name>
    <dbReference type="NCBI Taxonomy" id="317549"/>
    <lineage>
        <taxon>Eukaryota</taxon>
        <taxon>Metazoa</taxon>
        <taxon>Cnidaria</taxon>
        <taxon>Anthozoa</taxon>
        <taxon>Octocorallia</taxon>
        <taxon>Malacalcyonacea</taxon>
        <taxon>Plexauridae</taxon>
        <taxon>Paramuricea</taxon>
    </lineage>
</organism>
<comment type="subcellular location">
    <subcellularLocation>
        <location evidence="1">Secreted</location>
    </subcellularLocation>
</comment>
<evidence type="ECO:0000256" key="2">
    <source>
        <dbReference type="ARBA" id="ARBA00022525"/>
    </source>
</evidence>
<keyword evidence="6" id="KW-0106">Calcium</keyword>
<dbReference type="GO" id="GO:0005509">
    <property type="term" value="F:calcium ion binding"/>
    <property type="evidence" value="ECO:0007669"/>
    <property type="project" value="InterPro"/>
</dbReference>
<dbReference type="PANTHER" id="PTHR12916">
    <property type="entry name" value="CYTOCHROME C OXIDASE POLYPEPTIDE VIC-2"/>
    <property type="match status" value="1"/>
</dbReference>
<feature type="disulfide bond" evidence="8">
    <location>
        <begin position="134"/>
        <end position="143"/>
    </location>
</feature>
<feature type="region of interest" description="Disordered" evidence="9">
    <location>
        <begin position="318"/>
        <end position="339"/>
    </location>
</feature>
<dbReference type="PROSITE" id="PS01187">
    <property type="entry name" value="EGF_CA"/>
    <property type="match status" value="1"/>
</dbReference>
<evidence type="ECO:0000256" key="5">
    <source>
        <dbReference type="ARBA" id="ARBA00022737"/>
    </source>
</evidence>
<comment type="caution">
    <text evidence="8">Lacks conserved residue(s) required for the propagation of feature annotation.</text>
</comment>
<keyword evidence="11" id="KW-1185">Reference proteome</keyword>
<evidence type="ECO:0000256" key="8">
    <source>
        <dbReference type="PROSITE-ProRule" id="PRU00076"/>
    </source>
</evidence>
<protein>
    <submittedName>
        <fullName evidence="10">Protocadherin Fat 4-like</fullName>
    </submittedName>
</protein>
<evidence type="ECO:0000256" key="1">
    <source>
        <dbReference type="ARBA" id="ARBA00004613"/>
    </source>
</evidence>
<dbReference type="SMART" id="SM00179">
    <property type="entry name" value="EGF_CA"/>
    <property type="match status" value="2"/>
</dbReference>
<dbReference type="Proteomes" id="UP001152795">
    <property type="component" value="Unassembled WGS sequence"/>
</dbReference>
<dbReference type="PROSITE" id="PS50026">
    <property type="entry name" value="EGF_3"/>
    <property type="match status" value="2"/>
</dbReference>
<name>A0A7D9M4B0_PARCT</name>
<dbReference type="InterPro" id="IPR000742">
    <property type="entry name" value="EGF"/>
</dbReference>
<dbReference type="Pfam" id="PF00008">
    <property type="entry name" value="EGF"/>
    <property type="match status" value="2"/>
</dbReference>
<comment type="caution">
    <text evidence="10">The sequence shown here is derived from an EMBL/GenBank/DDBJ whole genome shotgun (WGS) entry which is preliminary data.</text>
</comment>
<keyword evidence="4" id="KW-0732">Signal</keyword>
<keyword evidence="5" id="KW-0677">Repeat</keyword>
<evidence type="ECO:0000256" key="7">
    <source>
        <dbReference type="ARBA" id="ARBA00023157"/>
    </source>
</evidence>